<keyword evidence="2" id="KW-0134">Cell wall</keyword>
<dbReference type="PANTHER" id="PTHR43806:SF11">
    <property type="entry name" value="CEREVISIN-RELATED"/>
    <property type="match status" value="1"/>
</dbReference>
<keyword evidence="2" id="KW-0964">Secreted</keyword>
<comment type="caution">
    <text evidence="10">The sequence shown here is derived from an EMBL/GenBank/DDBJ whole genome shotgun (WGS) entry which is preliminary data.</text>
</comment>
<evidence type="ECO:0000259" key="8">
    <source>
        <dbReference type="Pfam" id="PF00082"/>
    </source>
</evidence>
<keyword evidence="5 6" id="KW-0720">Serine protease</keyword>
<dbReference type="Pfam" id="PF02225">
    <property type="entry name" value="PA"/>
    <property type="match status" value="1"/>
</dbReference>
<feature type="active site" description="Charge relay system" evidence="6">
    <location>
        <position position="166"/>
    </location>
</feature>
<dbReference type="InterPro" id="IPR022398">
    <property type="entry name" value="Peptidase_S8_His-AS"/>
</dbReference>
<dbReference type="Proteomes" id="UP001152321">
    <property type="component" value="Unassembled WGS sequence"/>
</dbReference>
<dbReference type="Pfam" id="PF00082">
    <property type="entry name" value="Peptidase_S8"/>
    <property type="match status" value="2"/>
</dbReference>
<feature type="chain" id="PRO_5045368901" evidence="7">
    <location>
        <begin position="21"/>
        <end position="520"/>
    </location>
</feature>
<evidence type="ECO:0000313" key="10">
    <source>
        <dbReference type="EMBL" id="MDG0816749.1"/>
    </source>
</evidence>
<evidence type="ECO:0000256" key="4">
    <source>
        <dbReference type="ARBA" id="ARBA00022801"/>
    </source>
</evidence>
<evidence type="ECO:0000256" key="6">
    <source>
        <dbReference type="PROSITE-ProRule" id="PRU01240"/>
    </source>
</evidence>
<dbReference type="PROSITE" id="PS00137">
    <property type="entry name" value="SUBTILASE_HIS"/>
    <property type="match status" value="1"/>
</dbReference>
<dbReference type="InterPro" id="IPR036852">
    <property type="entry name" value="Peptidase_S8/S53_dom_sf"/>
</dbReference>
<feature type="domain" description="PA" evidence="9">
    <location>
        <begin position="343"/>
        <end position="423"/>
    </location>
</feature>
<reference evidence="10" key="1">
    <citation type="submission" date="2022-08" db="EMBL/GenBank/DDBJ databases">
        <title>Novel Bdellovibrio Species Isolated from Svalbard: Designation Bdellovibrio svalbardensis.</title>
        <authorList>
            <person name="Mitchell R.J."/>
            <person name="Choi S.Y."/>
        </authorList>
    </citation>
    <scope>NUCLEOTIDE SEQUENCE</scope>
    <source>
        <strain evidence="10">PAP01</strain>
    </source>
</reference>
<dbReference type="InterPro" id="IPR015500">
    <property type="entry name" value="Peptidase_S8_subtilisin-rel"/>
</dbReference>
<name>A0ABT6DIS2_9BACT</name>
<dbReference type="PANTHER" id="PTHR43806">
    <property type="entry name" value="PEPTIDASE S8"/>
    <property type="match status" value="1"/>
</dbReference>
<proteinExistence type="inferred from homology"/>
<protein>
    <submittedName>
        <fullName evidence="10">S8 family serine peptidase</fullName>
    </submittedName>
</protein>
<dbReference type="PRINTS" id="PR00723">
    <property type="entry name" value="SUBTILISIN"/>
</dbReference>
<keyword evidence="4 6" id="KW-0378">Hydrolase</keyword>
<keyword evidence="11" id="KW-1185">Reference proteome</keyword>
<evidence type="ECO:0000256" key="7">
    <source>
        <dbReference type="SAM" id="SignalP"/>
    </source>
</evidence>
<evidence type="ECO:0000256" key="5">
    <source>
        <dbReference type="ARBA" id="ARBA00022825"/>
    </source>
</evidence>
<accession>A0ABT6DIS2</accession>
<evidence type="ECO:0000256" key="2">
    <source>
        <dbReference type="ARBA" id="ARBA00022512"/>
    </source>
</evidence>
<comment type="similarity">
    <text evidence="1 6">Belongs to the peptidase S8 family.</text>
</comment>
<dbReference type="InterPro" id="IPR000209">
    <property type="entry name" value="Peptidase_S8/S53_dom"/>
</dbReference>
<feature type="domain" description="Peptidase S8/S53" evidence="8">
    <location>
        <begin position="437"/>
        <end position="502"/>
    </location>
</feature>
<dbReference type="InterPro" id="IPR023828">
    <property type="entry name" value="Peptidase_S8_Ser-AS"/>
</dbReference>
<keyword evidence="3 6" id="KW-0645">Protease</keyword>
<evidence type="ECO:0000256" key="1">
    <source>
        <dbReference type="ARBA" id="ARBA00011073"/>
    </source>
</evidence>
<dbReference type="PROSITE" id="PS51892">
    <property type="entry name" value="SUBTILASE"/>
    <property type="match status" value="1"/>
</dbReference>
<sequence>MKFGFFYFILALLTVSSAHAERFVVIMKDRQSFARAQGLAGHVEARLKNLNTLIVNATTSAELTALKASPGVIHVEQEYFHAPPPPVLSRATLVTKTVLTPSQPWGIQAVKAPEAWAVSNKGEGIRVLVVDSGVDATHPAIAPNFEKGRDFTSRWNSNDFSDLTGHGTHVAGTIAGVEDAHGFSGVAPKARILAGRACLPTGCSSAAVLDAINWGIEEKVDVINLSLGSPSSTLAEQTALQKADQAGISVVAASGNFGIAQVFHPAAHPTVIAVGAVDRDLQQAVFSQYGPELSLVAPGVEVVSSIPVDSGRDSTVTVHAASGALKAPAYFFHGTTPKFGAITRPVVDCGKGTPADFSNKDVYGKYVLVSRSKTPFEDQIRNAMRVGAYDVLIYNNEPGQTDSRLFDSENALFASAHLLEQETGLRILKALATEPQLQLTVDTVAASYQETFGTSMATPHVSGVVALVKAANRNLSAAEIKKLIMKTATPLGPNEENRYGAGLVNAETAVKAAMEIKQGK</sequence>
<dbReference type="Gene3D" id="3.40.50.200">
    <property type="entry name" value="Peptidase S8/S53 domain"/>
    <property type="match status" value="1"/>
</dbReference>
<dbReference type="EMBL" id="JANRMI010000003">
    <property type="protein sequence ID" value="MDG0816749.1"/>
    <property type="molecule type" value="Genomic_DNA"/>
</dbReference>
<evidence type="ECO:0000259" key="9">
    <source>
        <dbReference type="Pfam" id="PF02225"/>
    </source>
</evidence>
<organism evidence="10 11">
    <name type="scientific">Bdellovibrio svalbardensis</name>
    <dbReference type="NCBI Taxonomy" id="2972972"/>
    <lineage>
        <taxon>Bacteria</taxon>
        <taxon>Pseudomonadati</taxon>
        <taxon>Bdellovibrionota</taxon>
        <taxon>Bdellovibrionia</taxon>
        <taxon>Bdellovibrionales</taxon>
        <taxon>Pseudobdellovibrionaceae</taxon>
        <taxon>Bdellovibrio</taxon>
    </lineage>
</organism>
<dbReference type="InterPro" id="IPR050131">
    <property type="entry name" value="Peptidase_S8_subtilisin-like"/>
</dbReference>
<evidence type="ECO:0000256" key="3">
    <source>
        <dbReference type="ARBA" id="ARBA00022670"/>
    </source>
</evidence>
<keyword evidence="7" id="KW-0732">Signal</keyword>
<feature type="domain" description="Peptidase S8/S53" evidence="8">
    <location>
        <begin position="122"/>
        <end position="311"/>
    </location>
</feature>
<gene>
    <name evidence="10" type="ORF">NWE73_10265</name>
</gene>
<dbReference type="PROSITE" id="PS00138">
    <property type="entry name" value="SUBTILASE_SER"/>
    <property type="match status" value="1"/>
</dbReference>
<dbReference type="InterPro" id="IPR003137">
    <property type="entry name" value="PA_domain"/>
</dbReference>
<feature type="signal peptide" evidence="7">
    <location>
        <begin position="1"/>
        <end position="20"/>
    </location>
</feature>
<feature type="active site" description="Charge relay system" evidence="6">
    <location>
        <position position="455"/>
    </location>
</feature>
<dbReference type="Gene3D" id="3.50.30.30">
    <property type="match status" value="1"/>
</dbReference>
<dbReference type="SUPFAM" id="SSF52743">
    <property type="entry name" value="Subtilisin-like"/>
    <property type="match status" value="1"/>
</dbReference>
<feature type="active site" description="Charge relay system" evidence="6">
    <location>
        <position position="131"/>
    </location>
</feature>
<dbReference type="RefSeq" id="WP_277578227.1">
    <property type="nucleotide sequence ID" value="NZ_JANRMI010000003.1"/>
</dbReference>
<evidence type="ECO:0000313" key="11">
    <source>
        <dbReference type="Proteomes" id="UP001152321"/>
    </source>
</evidence>